<accession>A0ABX2QQZ9</accession>
<evidence type="ECO:0000313" key="2">
    <source>
        <dbReference type="Proteomes" id="UP000572863"/>
    </source>
</evidence>
<protein>
    <recommendedName>
        <fullName evidence="3">Phage-like protein</fullName>
    </recommendedName>
</protein>
<name>A0ABX2QQZ9_9PSED</name>
<sequence>MTYRNVVSAVVRALAAETISSAGGCDFEPKVQCAKQKGEIVGKEAMFLQDCWVFGRLHKTLTPAHWRVLVAKYSTHQERKHDAIAELTRSVRSPAPERFLHCAVVTWALPKLPRVDGKRSTNVLPAGWYEMDNWSDEPHPIKTQERWRRDIRKLLEREVDEALISAQAVLDAEGLIEIKVA</sequence>
<comment type="caution">
    <text evidence="1">The sequence shown here is derived from an EMBL/GenBank/DDBJ whole genome shotgun (WGS) entry which is preliminary data.</text>
</comment>
<reference evidence="1 2" key="1">
    <citation type="submission" date="2020-04" db="EMBL/GenBank/DDBJ databases">
        <title>Molecular characterization of pseudomonads from Agaricus bisporus reveal novel blotch 2 pathogens in Western Europe.</title>
        <authorList>
            <person name="Taparia T."/>
            <person name="Krijger M."/>
            <person name="Haynes E."/>
            <person name="Elpinstone J.G."/>
            <person name="Noble R."/>
            <person name="Van Der Wolf J."/>
        </authorList>
    </citation>
    <scope>NUCLEOTIDE SEQUENCE [LARGE SCALE GENOMIC DNA]</scope>
    <source>
        <strain evidence="1 2">P7774</strain>
    </source>
</reference>
<evidence type="ECO:0008006" key="3">
    <source>
        <dbReference type="Google" id="ProtNLM"/>
    </source>
</evidence>
<dbReference type="RefSeq" id="WP_177059077.1">
    <property type="nucleotide sequence ID" value="NZ_JACARY010000009.1"/>
</dbReference>
<organism evidence="1 2">
    <name type="scientific">Pseudomonas reactans</name>
    <dbReference type="NCBI Taxonomy" id="117680"/>
    <lineage>
        <taxon>Bacteria</taxon>
        <taxon>Pseudomonadati</taxon>
        <taxon>Pseudomonadota</taxon>
        <taxon>Gammaproteobacteria</taxon>
        <taxon>Pseudomonadales</taxon>
        <taxon>Pseudomonadaceae</taxon>
        <taxon>Pseudomonas</taxon>
    </lineage>
</organism>
<gene>
    <name evidence="1" type="ORF">HX871_07000</name>
</gene>
<evidence type="ECO:0000313" key="1">
    <source>
        <dbReference type="EMBL" id="NWD94157.1"/>
    </source>
</evidence>
<proteinExistence type="predicted"/>
<dbReference type="EMBL" id="JACARY010000009">
    <property type="protein sequence ID" value="NWD94157.1"/>
    <property type="molecule type" value="Genomic_DNA"/>
</dbReference>
<dbReference type="Proteomes" id="UP000572863">
    <property type="component" value="Unassembled WGS sequence"/>
</dbReference>
<keyword evidence="2" id="KW-1185">Reference proteome</keyword>